<dbReference type="InterPro" id="IPR036397">
    <property type="entry name" value="RNaseH_sf"/>
</dbReference>
<dbReference type="PANTHER" id="PTHR37984">
    <property type="entry name" value="PROTEIN CBG26694"/>
    <property type="match status" value="1"/>
</dbReference>
<dbReference type="InterPro" id="IPR050951">
    <property type="entry name" value="Retrovirus_Pol_polyprotein"/>
</dbReference>
<proteinExistence type="predicted"/>
<dbReference type="PANTHER" id="PTHR37984:SF15">
    <property type="entry name" value="INTEGRASE CATALYTIC DOMAIN-CONTAINING PROTEIN"/>
    <property type="match status" value="1"/>
</dbReference>
<evidence type="ECO:0000313" key="2">
    <source>
        <dbReference type="EMBL" id="KAA3677194.1"/>
    </source>
</evidence>
<accession>A0A5J4NNX5</accession>
<keyword evidence="3" id="KW-1185">Reference proteome</keyword>
<dbReference type="Proteomes" id="UP000324629">
    <property type="component" value="Unassembled WGS sequence"/>
</dbReference>
<sequence>MLCTHRTRTTPYHPQSNVLVEQTNRTVIKILRAFIERHQSDHWDEILSQCLSAYRAAVHSRTESTLSLLTLGHELRQSIEVLTPLAPAEFIGLSQFVKELGERLRVAYKIAAQHQSKSQRHQKSGYDRTTNGPVYRIGDHVWFYRPKPPLGAAHKFHRPWLGPFVIVHVRSPTVYVIRDTTNPIAGVLTVHYNQLKPAQTPGEIPDAASAGTIWQRSDRGADS</sequence>
<organism evidence="2 3">
    <name type="scientific">Paragonimus westermani</name>
    <dbReference type="NCBI Taxonomy" id="34504"/>
    <lineage>
        <taxon>Eukaryota</taxon>
        <taxon>Metazoa</taxon>
        <taxon>Spiralia</taxon>
        <taxon>Lophotrochozoa</taxon>
        <taxon>Platyhelminthes</taxon>
        <taxon>Trematoda</taxon>
        <taxon>Digenea</taxon>
        <taxon>Plagiorchiida</taxon>
        <taxon>Troglotremata</taxon>
        <taxon>Troglotrematidae</taxon>
        <taxon>Paragonimus</taxon>
    </lineage>
</organism>
<protein>
    <recommendedName>
        <fullName evidence="4">Integrase catalytic domain-containing protein</fullName>
    </recommendedName>
</protein>
<dbReference type="EMBL" id="QNGE01001619">
    <property type="protein sequence ID" value="KAA3677194.1"/>
    <property type="molecule type" value="Genomic_DNA"/>
</dbReference>
<gene>
    <name evidence="2" type="ORF">DEA37_0006898</name>
</gene>
<dbReference type="InterPro" id="IPR012337">
    <property type="entry name" value="RNaseH-like_sf"/>
</dbReference>
<dbReference type="GO" id="GO:0003676">
    <property type="term" value="F:nucleic acid binding"/>
    <property type="evidence" value="ECO:0007669"/>
    <property type="project" value="InterPro"/>
</dbReference>
<evidence type="ECO:0008006" key="4">
    <source>
        <dbReference type="Google" id="ProtNLM"/>
    </source>
</evidence>
<feature type="region of interest" description="Disordered" evidence="1">
    <location>
        <begin position="199"/>
        <end position="223"/>
    </location>
</feature>
<reference evidence="2 3" key="1">
    <citation type="journal article" date="2019" name="Gigascience">
        <title>Whole-genome sequence of the oriental lung fluke Paragonimus westermani.</title>
        <authorList>
            <person name="Oey H."/>
            <person name="Zakrzewski M."/>
            <person name="Narain K."/>
            <person name="Devi K.R."/>
            <person name="Agatsuma T."/>
            <person name="Nawaratna S."/>
            <person name="Gobert G.N."/>
            <person name="Jones M.K."/>
            <person name="Ragan M.A."/>
            <person name="McManus D.P."/>
            <person name="Krause L."/>
        </authorList>
    </citation>
    <scope>NUCLEOTIDE SEQUENCE [LARGE SCALE GENOMIC DNA]</scope>
    <source>
        <strain evidence="2 3">IND2009</strain>
    </source>
</reference>
<evidence type="ECO:0000313" key="3">
    <source>
        <dbReference type="Proteomes" id="UP000324629"/>
    </source>
</evidence>
<dbReference type="Gene3D" id="3.30.420.10">
    <property type="entry name" value="Ribonuclease H-like superfamily/Ribonuclease H"/>
    <property type="match status" value="1"/>
</dbReference>
<dbReference type="AlphaFoldDB" id="A0A5J4NNX5"/>
<dbReference type="SUPFAM" id="SSF53098">
    <property type="entry name" value="Ribonuclease H-like"/>
    <property type="match status" value="1"/>
</dbReference>
<comment type="caution">
    <text evidence="2">The sequence shown here is derived from an EMBL/GenBank/DDBJ whole genome shotgun (WGS) entry which is preliminary data.</text>
</comment>
<name>A0A5J4NNX5_9TREM</name>
<evidence type="ECO:0000256" key="1">
    <source>
        <dbReference type="SAM" id="MobiDB-lite"/>
    </source>
</evidence>